<dbReference type="Proteomes" id="UP001208570">
    <property type="component" value="Unassembled WGS sequence"/>
</dbReference>
<name>A0AAD9MXU9_9ANNE</name>
<dbReference type="AlphaFoldDB" id="A0AAD9MXU9"/>
<evidence type="ECO:0000313" key="2">
    <source>
        <dbReference type="Proteomes" id="UP001208570"/>
    </source>
</evidence>
<dbReference type="EMBL" id="JAODUP010000452">
    <property type="protein sequence ID" value="KAK2149440.1"/>
    <property type="molecule type" value="Genomic_DNA"/>
</dbReference>
<evidence type="ECO:0000313" key="1">
    <source>
        <dbReference type="EMBL" id="KAK2149440.1"/>
    </source>
</evidence>
<gene>
    <name evidence="1" type="ORF">LSH36_452g00004</name>
</gene>
<reference evidence="1" key="1">
    <citation type="journal article" date="2023" name="Mol. Biol. Evol.">
        <title>Third-Generation Sequencing Reveals the Adaptive Role of the Epigenome in Three Deep-Sea Polychaetes.</title>
        <authorList>
            <person name="Perez M."/>
            <person name="Aroh O."/>
            <person name="Sun Y."/>
            <person name="Lan Y."/>
            <person name="Juniper S.K."/>
            <person name="Young C.R."/>
            <person name="Angers B."/>
            <person name="Qian P.Y."/>
        </authorList>
    </citation>
    <scope>NUCLEOTIDE SEQUENCE</scope>
    <source>
        <strain evidence="1">P08H-3</strain>
    </source>
</reference>
<protein>
    <submittedName>
        <fullName evidence="1">Uncharacterized protein</fullName>
    </submittedName>
</protein>
<organism evidence="1 2">
    <name type="scientific">Paralvinella palmiformis</name>
    <dbReference type="NCBI Taxonomy" id="53620"/>
    <lineage>
        <taxon>Eukaryota</taxon>
        <taxon>Metazoa</taxon>
        <taxon>Spiralia</taxon>
        <taxon>Lophotrochozoa</taxon>
        <taxon>Annelida</taxon>
        <taxon>Polychaeta</taxon>
        <taxon>Sedentaria</taxon>
        <taxon>Canalipalpata</taxon>
        <taxon>Terebellida</taxon>
        <taxon>Terebelliformia</taxon>
        <taxon>Alvinellidae</taxon>
        <taxon>Paralvinella</taxon>
    </lineage>
</organism>
<accession>A0AAD9MXU9</accession>
<sequence>MDWLDWEKVKGCCTLINHKVKPEEVTSNTTSSIFEPPRNPIVTCESSESITNRTCEKALAEDYDSWLSLDKGPGPWFKLIFDEPTYVSGLQGVSLVFQQGVPLVFQQGVLLVSYQGVLLVSSRSTPCLLARSTPCPPASSTLCLLAKNITCLLARSIPCLSASSTHCLLASNIVLSPL</sequence>
<keyword evidence="2" id="KW-1185">Reference proteome</keyword>
<comment type="caution">
    <text evidence="1">The sequence shown here is derived from an EMBL/GenBank/DDBJ whole genome shotgun (WGS) entry which is preliminary data.</text>
</comment>
<proteinExistence type="predicted"/>